<proteinExistence type="predicted"/>
<accession>A0A7R9M1D2</accession>
<sequence>MRQYLDNYKTFVSVLYLFLVFISVDGNNDLSDSPNWDKIFSLRSDEDWRHIWHSEKHKRCYQDLVDHMEWVCDKDIYKLRKKRDLIEVETFTNGPFLVPKEANNM</sequence>
<dbReference type="EMBL" id="OC913479">
    <property type="protein sequence ID" value="CAD7651646.1"/>
    <property type="molecule type" value="Genomic_DNA"/>
</dbReference>
<feature type="signal peptide" evidence="1">
    <location>
        <begin position="1"/>
        <end position="26"/>
    </location>
</feature>
<dbReference type="OrthoDB" id="10044229at2759"/>
<feature type="chain" id="PRO_5036403572" evidence="1">
    <location>
        <begin position="27"/>
        <end position="105"/>
    </location>
</feature>
<evidence type="ECO:0000313" key="3">
    <source>
        <dbReference type="Proteomes" id="UP000759131"/>
    </source>
</evidence>
<keyword evidence="1" id="KW-0732">Signal</keyword>
<gene>
    <name evidence="2" type="ORF">OSB1V03_LOCUS23468</name>
</gene>
<dbReference type="AlphaFoldDB" id="A0A7R9M1D2"/>
<organism evidence="2">
    <name type="scientific">Medioppia subpectinata</name>
    <dbReference type="NCBI Taxonomy" id="1979941"/>
    <lineage>
        <taxon>Eukaryota</taxon>
        <taxon>Metazoa</taxon>
        <taxon>Ecdysozoa</taxon>
        <taxon>Arthropoda</taxon>
        <taxon>Chelicerata</taxon>
        <taxon>Arachnida</taxon>
        <taxon>Acari</taxon>
        <taxon>Acariformes</taxon>
        <taxon>Sarcoptiformes</taxon>
        <taxon>Oribatida</taxon>
        <taxon>Brachypylina</taxon>
        <taxon>Oppioidea</taxon>
        <taxon>Oppiidae</taxon>
        <taxon>Medioppia</taxon>
    </lineage>
</organism>
<evidence type="ECO:0000313" key="2">
    <source>
        <dbReference type="EMBL" id="CAD7651646.1"/>
    </source>
</evidence>
<evidence type="ECO:0000256" key="1">
    <source>
        <dbReference type="SAM" id="SignalP"/>
    </source>
</evidence>
<dbReference type="EMBL" id="CAJPIZ010058904">
    <property type="protein sequence ID" value="CAG2123523.1"/>
    <property type="molecule type" value="Genomic_DNA"/>
</dbReference>
<dbReference type="Proteomes" id="UP000759131">
    <property type="component" value="Unassembled WGS sequence"/>
</dbReference>
<name>A0A7R9M1D2_9ACAR</name>
<reference evidence="2" key="1">
    <citation type="submission" date="2020-11" db="EMBL/GenBank/DDBJ databases">
        <authorList>
            <person name="Tran Van P."/>
        </authorList>
    </citation>
    <scope>NUCLEOTIDE SEQUENCE</scope>
</reference>
<protein>
    <submittedName>
        <fullName evidence="2">Uncharacterized protein</fullName>
    </submittedName>
</protein>
<feature type="non-terminal residue" evidence="2">
    <location>
        <position position="1"/>
    </location>
</feature>
<keyword evidence="3" id="KW-1185">Reference proteome</keyword>